<dbReference type="InterPro" id="IPR036188">
    <property type="entry name" value="FAD/NAD-bd_sf"/>
</dbReference>
<dbReference type="RefSeq" id="WP_091562369.1">
    <property type="nucleotide sequence ID" value="NZ_FNPH01000015.1"/>
</dbReference>
<evidence type="ECO:0000256" key="6">
    <source>
        <dbReference type="ARBA" id="ARBA00023002"/>
    </source>
</evidence>
<dbReference type="FunFam" id="3.50.50.60:FF:000228">
    <property type="entry name" value="FAD-containing monooxygenase EthA"/>
    <property type="match status" value="1"/>
</dbReference>
<dbReference type="Gene3D" id="3.50.50.60">
    <property type="entry name" value="FAD/NAD(P)-binding domain"/>
    <property type="match status" value="2"/>
</dbReference>
<dbReference type="STRING" id="405436.SAMN05444365_11519"/>
<dbReference type="SUPFAM" id="SSF51905">
    <property type="entry name" value="FAD/NAD(P)-binding domain"/>
    <property type="match status" value="1"/>
</dbReference>
<evidence type="ECO:0000313" key="8">
    <source>
        <dbReference type="EMBL" id="SDZ42465.1"/>
    </source>
</evidence>
<dbReference type="EMBL" id="FNPH01000015">
    <property type="protein sequence ID" value="SDZ42465.1"/>
    <property type="molecule type" value="Genomic_DNA"/>
</dbReference>
<sequence>MTTTGHVDVLIVGAGLSGIGAAHHIQSAFPERSYTILEARDAIGGTWDLFRYPGVRSDSDMHTLGYRFRPWTQAKAIADGPSILRYIQDTAAEAGIERHIRFGHRVVRAAWSSEEARWTVDAVHDGAPVRLTAHFLYVCSGYYRYDAGHAPDFPGADRFRGTIVHPQHWPAELDHTDKRVVVIGSGATAVTLVPAMADRAAHVTMLQRSPTYIASLPAEDPIANRLRRLLGPRRAYAVTRWKNVAFGTLFYQLSRRRPNVVKSMLRKAAARALPPGYDIDTHFAPSYQPWDQRLCVAPDGDLFRAIRHGRASVVTDRIAEFTETGLRLESGVELDADIVVTATGLRLLALGGIQLTVDGRDVKLPETMAYKGMMLSGVPNFAFTIGYTNASWTLKADLVGGYVVRLLRHLDAHGYDQCVPTNTDPNVSERPLLDFQAGYVLRAIDEFPKAGSRAPWRLGMSYAHDVLTLRYGRIDDGVLRCRRRTGDLAHSP</sequence>
<dbReference type="InterPro" id="IPR020946">
    <property type="entry name" value="Flavin_mOase-like"/>
</dbReference>
<keyword evidence="9" id="KW-1185">Reference proteome</keyword>
<dbReference type="Proteomes" id="UP000242415">
    <property type="component" value="Unassembled WGS sequence"/>
</dbReference>
<dbReference type="PRINTS" id="PR00411">
    <property type="entry name" value="PNDRDTASEI"/>
</dbReference>
<keyword evidence="7" id="KW-0503">Monooxygenase</keyword>
<keyword evidence="3" id="KW-0285">Flavoprotein</keyword>
<dbReference type="Pfam" id="PF00743">
    <property type="entry name" value="FMO-like"/>
    <property type="match status" value="1"/>
</dbReference>
<dbReference type="GO" id="GO:0050660">
    <property type="term" value="F:flavin adenine dinucleotide binding"/>
    <property type="evidence" value="ECO:0007669"/>
    <property type="project" value="InterPro"/>
</dbReference>
<dbReference type="OrthoDB" id="5168853at2"/>
<name>A0A1H3SY89_9ACTN</name>
<dbReference type="AlphaFoldDB" id="A0A1H3SY89"/>
<dbReference type="PANTHER" id="PTHR43872:SF1">
    <property type="entry name" value="MONOOXYGENASE, PUTATIVE (AFU_ORTHOLOGUE AFUA_8G02570)-RELATED"/>
    <property type="match status" value="1"/>
</dbReference>
<reference evidence="9" key="1">
    <citation type="submission" date="2016-10" db="EMBL/GenBank/DDBJ databases">
        <authorList>
            <person name="Varghese N."/>
            <person name="Submissions S."/>
        </authorList>
    </citation>
    <scope>NUCLEOTIDE SEQUENCE [LARGE SCALE GENOMIC DNA]</scope>
    <source>
        <strain evidence="9">DSM 45245</strain>
    </source>
</reference>
<dbReference type="GO" id="GO:0004499">
    <property type="term" value="F:N,N-dimethylaniline monooxygenase activity"/>
    <property type="evidence" value="ECO:0007669"/>
    <property type="project" value="InterPro"/>
</dbReference>
<comment type="similarity">
    <text evidence="2">Belongs to the FAD-binding monooxygenase family.</text>
</comment>
<dbReference type="PANTHER" id="PTHR43872">
    <property type="entry name" value="MONOOXYGENASE, PUTATIVE (AFU_ORTHOLOGUE AFUA_8G02570)-RELATED"/>
    <property type="match status" value="1"/>
</dbReference>
<evidence type="ECO:0000256" key="4">
    <source>
        <dbReference type="ARBA" id="ARBA00022827"/>
    </source>
</evidence>
<keyword evidence="4" id="KW-0274">FAD</keyword>
<evidence type="ECO:0000256" key="5">
    <source>
        <dbReference type="ARBA" id="ARBA00022857"/>
    </source>
</evidence>
<comment type="cofactor">
    <cofactor evidence="1">
        <name>FAD</name>
        <dbReference type="ChEBI" id="CHEBI:57692"/>
    </cofactor>
</comment>
<evidence type="ECO:0000256" key="1">
    <source>
        <dbReference type="ARBA" id="ARBA00001974"/>
    </source>
</evidence>
<evidence type="ECO:0000256" key="2">
    <source>
        <dbReference type="ARBA" id="ARBA00010139"/>
    </source>
</evidence>
<evidence type="ECO:0000256" key="3">
    <source>
        <dbReference type="ARBA" id="ARBA00022630"/>
    </source>
</evidence>
<proteinExistence type="inferred from homology"/>
<evidence type="ECO:0000256" key="7">
    <source>
        <dbReference type="ARBA" id="ARBA00023033"/>
    </source>
</evidence>
<dbReference type="GO" id="GO:0050661">
    <property type="term" value="F:NADP binding"/>
    <property type="evidence" value="ECO:0007669"/>
    <property type="project" value="InterPro"/>
</dbReference>
<keyword evidence="6" id="KW-0560">Oxidoreductase</keyword>
<keyword evidence="5" id="KW-0521">NADP</keyword>
<organism evidence="8 9">
    <name type="scientific">Micromonospora pattaloongensis</name>
    <dbReference type="NCBI Taxonomy" id="405436"/>
    <lineage>
        <taxon>Bacteria</taxon>
        <taxon>Bacillati</taxon>
        <taxon>Actinomycetota</taxon>
        <taxon>Actinomycetes</taxon>
        <taxon>Micromonosporales</taxon>
        <taxon>Micromonosporaceae</taxon>
        <taxon>Micromonospora</taxon>
    </lineage>
</organism>
<dbReference type="InterPro" id="IPR051820">
    <property type="entry name" value="FAD-binding_MO"/>
</dbReference>
<gene>
    <name evidence="8" type="ORF">SAMN05444365_11519</name>
</gene>
<dbReference type="Pfam" id="PF13450">
    <property type="entry name" value="NAD_binding_8"/>
    <property type="match status" value="1"/>
</dbReference>
<accession>A0A1H3SY89</accession>
<protein>
    <submittedName>
        <fullName evidence="8">Predicted flavoprotein CzcO associated with the cation diffusion facilitator CzcD</fullName>
    </submittedName>
</protein>
<evidence type="ECO:0000313" key="9">
    <source>
        <dbReference type="Proteomes" id="UP000242415"/>
    </source>
</evidence>